<protein>
    <submittedName>
        <fullName evidence="1">Uncharacterized protein</fullName>
    </submittedName>
</protein>
<accession>A0A0N9R3P0</accession>
<dbReference type="EMBL" id="KT820662">
    <property type="protein sequence ID" value="ALH23134.1"/>
    <property type="molecule type" value="Genomic_DNA"/>
</dbReference>
<organism evidence="1 2">
    <name type="scientific">Chrysochromulina ericina virus CeV-01B</name>
    <dbReference type="NCBI Taxonomy" id="3070830"/>
    <lineage>
        <taxon>Viruses</taxon>
        <taxon>Varidnaviria</taxon>
        <taxon>Bamfordvirae</taxon>
        <taxon>Nucleocytoviricota</taxon>
        <taxon>Megaviricetes</taxon>
        <taxon>Imitervirales</taxon>
        <taxon>Mesomimiviridae</taxon>
        <taxon>Tethysvirus</taxon>
        <taxon>Tethysvirus raunefjordenense</taxon>
    </lineage>
</organism>
<name>A0A0N9R3P0_9VIRU</name>
<gene>
    <name evidence="1" type="ORF">ceV_228</name>
</gene>
<reference evidence="1 2" key="1">
    <citation type="journal article" date="2015" name="Genome Announc.">
        <title>The 474-Kilobase-Pair Complete Genome Sequence of CeV-01B, a Virus Infecting Haptolina (Chrysochromulina) ericina (Prymnesiophyceae).</title>
        <authorList>
            <person name="Gallot-Lavallee L."/>
            <person name="Pagarete A."/>
            <person name="Legendre M."/>
            <person name="Santini S."/>
            <person name="Sandaa R.A."/>
            <person name="Himmelbauer H."/>
            <person name="Ogata H."/>
            <person name="Bratbak G."/>
            <person name="Claverie J.M."/>
        </authorList>
    </citation>
    <scope>NUCLEOTIDE SEQUENCE [LARGE SCALE GENOMIC DNA]</scope>
    <source>
        <strain evidence="1">CeV-01B</strain>
    </source>
</reference>
<evidence type="ECO:0000313" key="1">
    <source>
        <dbReference type="EMBL" id="ALH23134.1"/>
    </source>
</evidence>
<proteinExistence type="predicted"/>
<dbReference type="Proteomes" id="UP000203826">
    <property type="component" value="Segment"/>
</dbReference>
<sequence>MSVIIWTSGEKFVKTKREDKPILNDKNEIINNIPLRSETTRRGDKINPEKYKQFIDERPMIVQTCQNPFLSKDFKDVINDQEKFLIPKDSFCEY</sequence>
<evidence type="ECO:0000313" key="2">
    <source>
        <dbReference type="Proteomes" id="UP000203826"/>
    </source>
</evidence>
<keyword evidence="2" id="KW-1185">Reference proteome</keyword>
<dbReference type="KEGG" id="vg:26049095"/>